<feature type="domain" description="HTH araC/xylS-type" evidence="4">
    <location>
        <begin position="129"/>
        <end position="229"/>
    </location>
</feature>
<dbReference type="InterPro" id="IPR018060">
    <property type="entry name" value="HTH_AraC"/>
</dbReference>
<dbReference type="OrthoDB" id="2559672at2"/>
<dbReference type="Pfam" id="PF12833">
    <property type="entry name" value="HTH_18"/>
    <property type="match status" value="1"/>
</dbReference>
<evidence type="ECO:0000256" key="2">
    <source>
        <dbReference type="ARBA" id="ARBA00023125"/>
    </source>
</evidence>
<name>A0A3R8NXY5_9PSEU</name>
<dbReference type="Gene3D" id="1.10.10.60">
    <property type="entry name" value="Homeodomain-like"/>
    <property type="match status" value="1"/>
</dbReference>
<keyword evidence="3" id="KW-0804">Transcription</keyword>
<dbReference type="GO" id="GO:0003700">
    <property type="term" value="F:DNA-binding transcription factor activity"/>
    <property type="evidence" value="ECO:0007669"/>
    <property type="project" value="InterPro"/>
</dbReference>
<gene>
    <name evidence="5" type="ORF">EIL87_16630</name>
</gene>
<dbReference type="Proteomes" id="UP000274515">
    <property type="component" value="Unassembled WGS sequence"/>
</dbReference>
<accession>A0A3R8NXY5</accession>
<reference evidence="5 6" key="1">
    <citation type="submission" date="2018-11" db="EMBL/GenBank/DDBJ databases">
        <title>Saccharopolyspora rhizosphaerae sp. nov., an actinomycete isolated from rhizosphere soil in Thailand.</title>
        <authorList>
            <person name="Intra B."/>
            <person name="Euanorasetr J."/>
            <person name="Take A."/>
            <person name="Inahashi Y."/>
            <person name="Mori M."/>
            <person name="Panbangred W."/>
            <person name="Matsumoto A."/>
        </authorList>
    </citation>
    <scope>NUCLEOTIDE SEQUENCE [LARGE SCALE GENOMIC DNA]</scope>
    <source>
        <strain evidence="5 6">H219</strain>
    </source>
</reference>
<dbReference type="GO" id="GO:0043565">
    <property type="term" value="F:sequence-specific DNA binding"/>
    <property type="evidence" value="ECO:0007669"/>
    <property type="project" value="InterPro"/>
</dbReference>
<evidence type="ECO:0000256" key="3">
    <source>
        <dbReference type="ARBA" id="ARBA00023163"/>
    </source>
</evidence>
<evidence type="ECO:0000313" key="5">
    <source>
        <dbReference type="EMBL" id="RRO15641.1"/>
    </source>
</evidence>
<sequence length="249" mass="26756">MAGFAGETTDVVDLPVVPHPAVTLFVDLGDALLIDDARGVRERGGVVAGLAPRGVRGSGQDIECLQVRLAPDVAHAVLGTTLSGSVLALGDVWPSHLPDQLRDLASWDDRFALVEAALAERYEAGRSVDPEVAFAWRRLVERRGQVRIERLADEIGWSRKRLWARFSRQIGLGPKRAAQLVRFDHAVHRLVAGESPASVAAGSGYVDQAHLHHEVKEFAGLTPAAVAGAQWLAVDDVAWARPSRPSIAG</sequence>
<dbReference type="InterPro" id="IPR050204">
    <property type="entry name" value="AraC_XylS_family_regulators"/>
</dbReference>
<evidence type="ECO:0000256" key="1">
    <source>
        <dbReference type="ARBA" id="ARBA00023015"/>
    </source>
</evidence>
<dbReference type="AlphaFoldDB" id="A0A3R8NXY5"/>
<dbReference type="PANTHER" id="PTHR46796:SF15">
    <property type="entry name" value="BLL1074 PROTEIN"/>
    <property type="match status" value="1"/>
</dbReference>
<proteinExistence type="predicted"/>
<keyword evidence="1" id="KW-0805">Transcription regulation</keyword>
<dbReference type="EMBL" id="RSAA01000015">
    <property type="protein sequence ID" value="RRO15641.1"/>
    <property type="molecule type" value="Genomic_DNA"/>
</dbReference>
<keyword evidence="6" id="KW-1185">Reference proteome</keyword>
<evidence type="ECO:0000259" key="4">
    <source>
        <dbReference type="PROSITE" id="PS01124"/>
    </source>
</evidence>
<dbReference type="PROSITE" id="PS01124">
    <property type="entry name" value="HTH_ARAC_FAMILY_2"/>
    <property type="match status" value="1"/>
</dbReference>
<evidence type="ECO:0000313" key="6">
    <source>
        <dbReference type="Proteomes" id="UP000274515"/>
    </source>
</evidence>
<protein>
    <submittedName>
        <fullName evidence="5">AraC family transcriptional regulator</fullName>
    </submittedName>
</protein>
<dbReference type="PANTHER" id="PTHR46796">
    <property type="entry name" value="HTH-TYPE TRANSCRIPTIONAL ACTIVATOR RHAS-RELATED"/>
    <property type="match status" value="1"/>
</dbReference>
<dbReference type="SMART" id="SM00342">
    <property type="entry name" value="HTH_ARAC"/>
    <property type="match status" value="1"/>
</dbReference>
<organism evidence="5 6">
    <name type="scientific">Saccharopolyspora rhizosphaerae</name>
    <dbReference type="NCBI Taxonomy" id="2492662"/>
    <lineage>
        <taxon>Bacteria</taxon>
        <taxon>Bacillati</taxon>
        <taxon>Actinomycetota</taxon>
        <taxon>Actinomycetes</taxon>
        <taxon>Pseudonocardiales</taxon>
        <taxon>Pseudonocardiaceae</taxon>
        <taxon>Saccharopolyspora</taxon>
    </lineage>
</organism>
<keyword evidence="2" id="KW-0238">DNA-binding</keyword>
<comment type="caution">
    <text evidence="5">The sequence shown here is derived from an EMBL/GenBank/DDBJ whole genome shotgun (WGS) entry which is preliminary data.</text>
</comment>